<accession>A0ABV4TZR3</accession>
<comment type="similarity">
    <text evidence="9">Belongs to the DHPS family.</text>
</comment>
<dbReference type="Pfam" id="PF00809">
    <property type="entry name" value="Pterin_bind"/>
    <property type="match status" value="1"/>
</dbReference>
<evidence type="ECO:0000256" key="8">
    <source>
        <dbReference type="ARBA" id="ARBA00022909"/>
    </source>
</evidence>
<feature type="domain" description="Pterin-binding" evidence="10">
    <location>
        <begin position="17"/>
        <end position="269"/>
    </location>
</feature>
<dbReference type="PANTHER" id="PTHR20941:SF1">
    <property type="entry name" value="FOLIC ACID SYNTHESIS PROTEIN FOL1"/>
    <property type="match status" value="1"/>
</dbReference>
<comment type="pathway">
    <text evidence="3 9">Cofactor biosynthesis; tetrahydrofolate biosynthesis; 7,8-dihydrofolate from 2-amino-4-hydroxy-6-hydroxymethyl-7,8-dihydropteridine diphosphate and 4-aminobenzoate: step 1/2.</text>
</comment>
<keyword evidence="7 9" id="KW-0460">Magnesium</keyword>
<dbReference type="InterPro" id="IPR000489">
    <property type="entry name" value="Pterin-binding_dom"/>
</dbReference>
<dbReference type="EC" id="2.5.1.15" evidence="4 9"/>
<comment type="caution">
    <text evidence="11">The sequence shown here is derived from an EMBL/GenBank/DDBJ whole genome shotgun (WGS) entry which is preliminary data.</text>
</comment>
<name>A0ABV4TZR3_9GAMM</name>
<evidence type="ECO:0000256" key="9">
    <source>
        <dbReference type="RuleBase" id="RU361205"/>
    </source>
</evidence>
<comment type="catalytic activity">
    <reaction evidence="1">
        <text>(7,8-dihydropterin-6-yl)methyl diphosphate + 4-aminobenzoate = 7,8-dihydropteroate + diphosphate</text>
        <dbReference type="Rhea" id="RHEA:19949"/>
        <dbReference type="ChEBI" id="CHEBI:17836"/>
        <dbReference type="ChEBI" id="CHEBI:17839"/>
        <dbReference type="ChEBI" id="CHEBI:33019"/>
        <dbReference type="ChEBI" id="CHEBI:72950"/>
        <dbReference type="EC" id="2.5.1.15"/>
    </reaction>
</comment>
<dbReference type="SUPFAM" id="SSF51717">
    <property type="entry name" value="Dihydropteroate synthetase-like"/>
    <property type="match status" value="1"/>
</dbReference>
<dbReference type="InterPro" id="IPR011005">
    <property type="entry name" value="Dihydropteroate_synth-like_sf"/>
</dbReference>
<comment type="function">
    <text evidence="9">Catalyzes the condensation of para-aminobenzoate (pABA) with 6-hydroxymethyl-7,8-dihydropterin diphosphate (DHPt-PP) to form 7,8-dihydropteroate (H2Pte), the immediate precursor of folate derivatives.</text>
</comment>
<keyword evidence="12" id="KW-1185">Reference proteome</keyword>
<evidence type="ECO:0000313" key="12">
    <source>
        <dbReference type="Proteomes" id="UP001575181"/>
    </source>
</evidence>
<dbReference type="PROSITE" id="PS50972">
    <property type="entry name" value="PTERIN_BINDING"/>
    <property type="match status" value="1"/>
</dbReference>
<dbReference type="PROSITE" id="PS00793">
    <property type="entry name" value="DHPS_2"/>
    <property type="match status" value="1"/>
</dbReference>
<dbReference type="EMBL" id="JBGUAW010000008">
    <property type="protein sequence ID" value="MFA9461661.1"/>
    <property type="molecule type" value="Genomic_DNA"/>
</dbReference>
<dbReference type="PROSITE" id="PS00792">
    <property type="entry name" value="DHPS_1"/>
    <property type="match status" value="1"/>
</dbReference>
<reference evidence="11 12" key="1">
    <citation type="submission" date="2024-08" db="EMBL/GenBank/DDBJ databases">
        <title>Whole-genome sequencing of halo(alkali)philic microorganisms from hypersaline lakes.</title>
        <authorList>
            <person name="Sorokin D.Y."/>
            <person name="Merkel A.Y."/>
            <person name="Messina E."/>
            <person name="Yakimov M."/>
        </authorList>
    </citation>
    <scope>NUCLEOTIDE SEQUENCE [LARGE SCALE GENOMIC DNA]</scope>
    <source>
        <strain evidence="11 12">Cl-TMA</strain>
    </source>
</reference>
<keyword evidence="6 9" id="KW-0479">Metal-binding</keyword>
<dbReference type="NCBIfam" id="TIGR01496">
    <property type="entry name" value="DHPS"/>
    <property type="match status" value="1"/>
</dbReference>
<dbReference type="Gene3D" id="3.20.20.20">
    <property type="entry name" value="Dihydropteroate synthase-like"/>
    <property type="match status" value="1"/>
</dbReference>
<evidence type="ECO:0000256" key="3">
    <source>
        <dbReference type="ARBA" id="ARBA00004763"/>
    </source>
</evidence>
<dbReference type="InterPro" id="IPR045031">
    <property type="entry name" value="DHP_synth-like"/>
</dbReference>
<keyword evidence="5 9" id="KW-0808">Transferase</keyword>
<evidence type="ECO:0000259" key="10">
    <source>
        <dbReference type="PROSITE" id="PS50972"/>
    </source>
</evidence>
<sequence>MARELRFKDLTLDLERPRIMGIVNVTPDSFSDGGRYADREGAAAHARSLVEAGADILDVGGESTRPGATEVPVQEELDRVIPAVEAVAGLGVPVSVDTRKAAVMREAVAAGATLINDVSALEHDPDSVSAAVELDVPVCLMHMQGTPETMQDDPRYEDVVSEVKTYLAKRMEHCQQAGIKADNILVDPGIGFGKTVEHNLALMHALENFAELGRPLLVGTSRKSLTGKLFDRAVHERTYFDAALVAWSVTHGADIVRVHDVQAMYDVVRMTELLKRGRRP</sequence>
<evidence type="ECO:0000256" key="5">
    <source>
        <dbReference type="ARBA" id="ARBA00022679"/>
    </source>
</evidence>
<evidence type="ECO:0000256" key="7">
    <source>
        <dbReference type="ARBA" id="ARBA00022842"/>
    </source>
</evidence>
<comment type="cofactor">
    <cofactor evidence="2 9">
        <name>Mg(2+)</name>
        <dbReference type="ChEBI" id="CHEBI:18420"/>
    </cofactor>
</comment>
<dbReference type="PANTHER" id="PTHR20941">
    <property type="entry name" value="FOLATE SYNTHESIS PROTEINS"/>
    <property type="match status" value="1"/>
</dbReference>
<evidence type="ECO:0000256" key="1">
    <source>
        <dbReference type="ARBA" id="ARBA00000012"/>
    </source>
</evidence>
<dbReference type="Proteomes" id="UP001575181">
    <property type="component" value="Unassembled WGS sequence"/>
</dbReference>
<evidence type="ECO:0000256" key="4">
    <source>
        <dbReference type="ARBA" id="ARBA00012458"/>
    </source>
</evidence>
<dbReference type="GO" id="GO:0004156">
    <property type="term" value="F:dihydropteroate synthase activity"/>
    <property type="evidence" value="ECO:0007669"/>
    <property type="project" value="UniProtKB-EC"/>
</dbReference>
<evidence type="ECO:0000313" key="11">
    <source>
        <dbReference type="EMBL" id="MFA9461661.1"/>
    </source>
</evidence>
<dbReference type="RefSeq" id="WP_373656444.1">
    <property type="nucleotide sequence ID" value="NZ_JBGUAW010000008.1"/>
</dbReference>
<evidence type="ECO:0000256" key="6">
    <source>
        <dbReference type="ARBA" id="ARBA00022723"/>
    </source>
</evidence>
<keyword evidence="8 9" id="KW-0289">Folate biosynthesis</keyword>
<proteinExistence type="inferred from homology"/>
<evidence type="ECO:0000256" key="2">
    <source>
        <dbReference type="ARBA" id="ARBA00001946"/>
    </source>
</evidence>
<organism evidence="11 12">
    <name type="scientific">Thiohalorhabdus methylotrophus</name>
    <dbReference type="NCBI Taxonomy" id="3242694"/>
    <lineage>
        <taxon>Bacteria</taxon>
        <taxon>Pseudomonadati</taxon>
        <taxon>Pseudomonadota</taxon>
        <taxon>Gammaproteobacteria</taxon>
        <taxon>Thiohalorhabdales</taxon>
        <taxon>Thiohalorhabdaceae</taxon>
        <taxon>Thiohalorhabdus</taxon>
    </lineage>
</organism>
<dbReference type="CDD" id="cd00739">
    <property type="entry name" value="DHPS"/>
    <property type="match status" value="1"/>
</dbReference>
<dbReference type="InterPro" id="IPR006390">
    <property type="entry name" value="DHP_synth_dom"/>
</dbReference>
<protein>
    <recommendedName>
        <fullName evidence="4 9">Dihydropteroate synthase</fullName>
        <shortName evidence="9">DHPS</shortName>
        <ecNumber evidence="4 9">2.5.1.15</ecNumber>
    </recommendedName>
    <alternativeName>
        <fullName evidence="9">Dihydropteroate pyrophosphorylase</fullName>
    </alternativeName>
</protein>
<gene>
    <name evidence="11" type="primary">folP</name>
    <name evidence="11" type="ORF">ACERLL_12595</name>
</gene>